<evidence type="ECO:0000313" key="18">
    <source>
        <dbReference type="EMBL" id="KAG2252967.1"/>
    </source>
</evidence>
<dbReference type="GO" id="GO:0005737">
    <property type="term" value="C:cytoplasm"/>
    <property type="evidence" value="ECO:0007669"/>
    <property type="project" value="UniProtKB-SubCell"/>
</dbReference>
<organism evidence="18 19">
    <name type="scientific">Brassica carinata</name>
    <name type="common">Ethiopian mustard</name>
    <name type="synonym">Abyssinian cabbage</name>
    <dbReference type="NCBI Taxonomy" id="52824"/>
    <lineage>
        <taxon>Eukaryota</taxon>
        <taxon>Viridiplantae</taxon>
        <taxon>Streptophyta</taxon>
        <taxon>Embryophyta</taxon>
        <taxon>Tracheophyta</taxon>
        <taxon>Spermatophyta</taxon>
        <taxon>Magnoliopsida</taxon>
        <taxon>eudicotyledons</taxon>
        <taxon>Gunneridae</taxon>
        <taxon>Pentapetalae</taxon>
        <taxon>rosids</taxon>
        <taxon>malvids</taxon>
        <taxon>Brassicales</taxon>
        <taxon>Brassicaceae</taxon>
        <taxon>Brassiceae</taxon>
        <taxon>Brassica</taxon>
    </lineage>
</organism>
<dbReference type="InterPro" id="IPR025771">
    <property type="entry name" value="Phosphoethanolamine_N-MeTrfase"/>
</dbReference>
<gene>
    <name evidence="18" type="ORF">Bca52824_083103</name>
</gene>
<evidence type="ECO:0000259" key="16">
    <source>
        <dbReference type="Pfam" id="PF13649"/>
    </source>
</evidence>
<dbReference type="Gene3D" id="3.40.50.150">
    <property type="entry name" value="Vaccinia Virus protein VP39"/>
    <property type="match status" value="3"/>
</dbReference>
<evidence type="ECO:0000256" key="2">
    <source>
        <dbReference type="ARBA" id="ARBA00005189"/>
    </source>
</evidence>
<comment type="subcellular location">
    <subcellularLocation>
        <location evidence="1">Cytoplasm</location>
    </subcellularLocation>
</comment>
<evidence type="ECO:0000256" key="1">
    <source>
        <dbReference type="ARBA" id="ARBA00004496"/>
    </source>
</evidence>
<dbReference type="EC" id="2.1.1.103" evidence="12"/>
<proteinExistence type="predicted"/>
<evidence type="ECO:0000256" key="12">
    <source>
        <dbReference type="ARBA" id="ARBA00035674"/>
    </source>
</evidence>
<evidence type="ECO:0000256" key="7">
    <source>
        <dbReference type="ARBA" id="ARBA00022737"/>
    </source>
</evidence>
<dbReference type="EMBL" id="JAAMPC010000016">
    <property type="protein sequence ID" value="KAG2252967.1"/>
    <property type="molecule type" value="Genomic_DNA"/>
</dbReference>
<dbReference type="InterPro" id="IPR025714">
    <property type="entry name" value="Methyltranfer_dom"/>
</dbReference>
<evidence type="ECO:0000256" key="8">
    <source>
        <dbReference type="ARBA" id="ARBA00023098"/>
    </source>
</evidence>
<comment type="caution">
    <text evidence="18">The sequence shown here is derived from an EMBL/GenBank/DDBJ whole genome shotgun (WGS) entry which is preliminary data.</text>
</comment>
<keyword evidence="9" id="KW-0594">Phospholipid biosynthesis</keyword>
<dbReference type="SUPFAM" id="SSF53335">
    <property type="entry name" value="S-adenosyl-L-methionine-dependent methyltransferases"/>
    <property type="match status" value="3"/>
</dbReference>
<accession>A0A8X7PL38</accession>
<dbReference type="FunFam" id="3.40.50.150:FF:000237">
    <property type="entry name" value="N-methyltransferase 1"/>
    <property type="match status" value="1"/>
</dbReference>
<evidence type="ECO:0000256" key="3">
    <source>
        <dbReference type="ARBA" id="ARBA00022490"/>
    </source>
</evidence>
<dbReference type="AlphaFoldDB" id="A0A8X7PL38"/>
<evidence type="ECO:0000256" key="11">
    <source>
        <dbReference type="ARBA" id="ARBA00035631"/>
    </source>
</evidence>
<evidence type="ECO:0000313" key="19">
    <source>
        <dbReference type="Proteomes" id="UP000886595"/>
    </source>
</evidence>
<evidence type="ECO:0000256" key="6">
    <source>
        <dbReference type="ARBA" id="ARBA00022691"/>
    </source>
</evidence>
<evidence type="ECO:0000256" key="14">
    <source>
        <dbReference type="ARBA" id="ARBA00047622"/>
    </source>
</evidence>
<evidence type="ECO:0000256" key="9">
    <source>
        <dbReference type="ARBA" id="ARBA00023209"/>
    </source>
</evidence>
<dbReference type="PROSITE" id="PS51582">
    <property type="entry name" value="SAM_PEAMT"/>
    <property type="match status" value="1"/>
</dbReference>
<evidence type="ECO:0000256" key="10">
    <source>
        <dbReference type="ARBA" id="ARBA00023264"/>
    </source>
</evidence>
<keyword evidence="8" id="KW-0443">Lipid metabolism</keyword>
<dbReference type="InterPro" id="IPR041698">
    <property type="entry name" value="Methyltransf_25"/>
</dbReference>
<evidence type="ECO:0000256" key="13">
    <source>
        <dbReference type="ARBA" id="ARBA00047619"/>
    </source>
</evidence>
<protein>
    <recommendedName>
        <fullName evidence="12">phosphoethanolamine N-methyltransferase</fullName>
        <ecNumber evidence="12">2.1.1.103</ecNumber>
    </recommendedName>
</protein>
<comment type="catalytic activity">
    <reaction evidence="14">
        <text>phosphoethanolamine + S-adenosyl-L-methionine = N-methylethanolamine phosphate + S-adenosyl-L-homocysteine + H(+)</text>
        <dbReference type="Rhea" id="RHEA:20365"/>
        <dbReference type="ChEBI" id="CHEBI:15378"/>
        <dbReference type="ChEBI" id="CHEBI:57781"/>
        <dbReference type="ChEBI" id="CHEBI:57856"/>
        <dbReference type="ChEBI" id="CHEBI:58190"/>
        <dbReference type="ChEBI" id="CHEBI:59789"/>
        <dbReference type="EC" id="2.1.1.103"/>
    </reaction>
    <physiologicalReaction direction="left-to-right" evidence="14">
        <dbReference type="Rhea" id="RHEA:20366"/>
    </physiologicalReaction>
</comment>
<keyword evidence="10" id="KW-1208">Phospholipid metabolism</keyword>
<keyword evidence="19" id="KW-1185">Reference proteome</keyword>
<comment type="catalytic activity">
    <reaction evidence="15">
        <text>N-methylethanolamine phosphate + S-adenosyl-L-methionine = N,N-dimethylethanolamine phosphate + S-adenosyl-L-homocysteine + H(+)</text>
        <dbReference type="Rhea" id="RHEA:25321"/>
        <dbReference type="ChEBI" id="CHEBI:15378"/>
        <dbReference type="ChEBI" id="CHEBI:57781"/>
        <dbReference type="ChEBI" id="CHEBI:57856"/>
        <dbReference type="ChEBI" id="CHEBI:58641"/>
        <dbReference type="ChEBI" id="CHEBI:59789"/>
        <dbReference type="EC" id="2.1.1.103"/>
    </reaction>
    <physiologicalReaction direction="left-to-right" evidence="15">
        <dbReference type="Rhea" id="RHEA:25322"/>
    </physiologicalReaction>
</comment>
<dbReference type="Pfam" id="PF13847">
    <property type="entry name" value="Methyltransf_31"/>
    <property type="match status" value="1"/>
</dbReference>
<dbReference type="GO" id="GO:0000234">
    <property type="term" value="F:phosphoethanolamine N-methyltransferase activity"/>
    <property type="evidence" value="ECO:0007669"/>
    <property type="project" value="UniProtKB-EC"/>
</dbReference>
<dbReference type="CDD" id="cd02440">
    <property type="entry name" value="AdoMet_MTases"/>
    <property type="match status" value="2"/>
</dbReference>
<dbReference type="PANTHER" id="PTHR44307:SF17">
    <property type="entry name" value="PHOSPHOETHANOLAMINE N-METHYLTRANSFERASE 3"/>
    <property type="match status" value="1"/>
</dbReference>
<evidence type="ECO:0000259" key="17">
    <source>
        <dbReference type="Pfam" id="PF13847"/>
    </source>
</evidence>
<dbReference type="InterPro" id="IPR029063">
    <property type="entry name" value="SAM-dependent_MTases_sf"/>
</dbReference>
<dbReference type="OrthoDB" id="8300214at2759"/>
<keyword evidence="3" id="KW-0963">Cytoplasm</keyword>
<evidence type="ECO:0000256" key="4">
    <source>
        <dbReference type="ARBA" id="ARBA00022603"/>
    </source>
</evidence>
<evidence type="ECO:0000256" key="15">
    <source>
        <dbReference type="ARBA" id="ARBA00047841"/>
    </source>
</evidence>
<sequence length="627" mass="71918">MAHIHTNGNISPSFPNSYSGEEREIQKNYWKEHSVGLSVEAMMLDSKAADLDKEERPEILSLLPPIEGEKVLEFGAGIGRFTSELAQKAGQVIAVDFIESVIKKNENINGHYKNVKFMCADVTSPDMKFSSESMDLIFSNWLLMYLSDKEVEDLAKKMLQWTKVGGYIFFRESCFHQSGDNKRKYNPTHYREPKFYTKLFKECHMNDDVGNSYEFSLVSCKCVGAYVRNKKNQNQICWLWRKKVSSDNDRGFQRFLDNVQYKSSGILRYERVFGQGFVSTGGLETTKEFVAKLDLKPGQKVLDVGCGIGGGDFYMAENFDVDVVGIDLSVNMISFALEHAIGLKCSVEFEVADCTKKEYPDNTFDVIYSRDTILHIQDKPALFRTFYKWLKPGGKVLITDYCRSPKTPSPDFANYIKQRGYDLHDVQAYGQMLKDAGFDEVIAEDRTDQFMKVLKRELDAVEKEKDEFISDFSKEDYEDIVGGWNSKLLRSSSGEQKWGQASIVQNILQMVEAWRKVLITDYCRSPKTPSPDFANYIKQRGYDLHDVQAYGQMLKDAGFDEVIAEDRTDQFMKVLKRELDAVEKEKDEFISDFSKEDYEDIVGGWNSKLLRSSSGEQKWGLFIAKKN</sequence>
<dbReference type="Proteomes" id="UP000886595">
    <property type="component" value="Unassembled WGS sequence"/>
</dbReference>
<keyword evidence="4" id="KW-0489">Methyltransferase</keyword>
<keyword evidence="5" id="KW-0808">Transferase</keyword>
<comment type="catalytic activity">
    <reaction evidence="13">
        <text>N,N-dimethylethanolamine phosphate + S-adenosyl-L-methionine = phosphocholine + S-adenosyl-L-homocysteine + H(+)</text>
        <dbReference type="Rhea" id="RHEA:25325"/>
        <dbReference type="ChEBI" id="CHEBI:15378"/>
        <dbReference type="ChEBI" id="CHEBI:57856"/>
        <dbReference type="ChEBI" id="CHEBI:58641"/>
        <dbReference type="ChEBI" id="CHEBI:59789"/>
        <dbReference type="ChEBI" id="CHEBI:295975"/>
        <dbReference type="EC" id="2.1.1.103"/>
    </reaction>
    <physiologicalReaction direction="left-to-right" evidence="13">
        <dbReference type="Rhea" id="RHEA:25326"/>
    </physiologicalReaction>
</comment>
<dbReference type="GO" id="GO:0006656">
    <property type="term" value="P:phosphatidylcholine biosynthetic process"/>
    <property type="evidence" value="ECO:0007669"/>
    <property type="project" value="InterPro"/>
</dbReference>
<keyword evidence="6" id="KW-0949">S-adenosyl-L-methionine</keyword>
<feature type="domain" description="Methyltransferase" evidence="17">
    <location>
        <begin position="296"/>
        <end position="405"/>
    </location>
</feature>
<feature type="domain" description="Methyltransferase" evidence="16">
    <location>
        <begin position="71"/>
        <end position="166"/>
    </location>
</feature>
<keyword evidence="9" id="KW-0444">Lipid biosynthesis</keyword>
<dbReference type="GO" id="GO:0032259">
    <property type="term" value="P:methylation"/>
    <property type="evidence" value="ECO:0007669"/>
    <property type="project" value="UniProtKB-KW"/>
</dbReference>
<comment type="pathway">
    <text evidence="11">Phospholipid metabolism; phosphatidylcholine biosynthesis; phosphocholine from phosphoethanolamine: step 1/1.</text>
</comment>
<name>A0A8X7PL38_BRACI</name>
<reference evidence="18 19" key="1">
    <citation type="submission" date="2020-02" db="EMBL/GenBank/DDBJ databases">
        <authorList>
            <person name="Ma Q."/>
            <person name="Huang Y."/>
            <person name="Song X."/>
            <person name="Pei D."/>
        </authorList>
    </citation>
    <scope>NUCLEOTIDE SEQUENCE [LARGE SCALE GENOMIC DNA]</scope>
    <source>
        <strain evidence="18">Sxm20200214</strain>
        <tissue evidence="18">Leaf</tissue>
    </source>
</reference>
<keyword evidence="7" id="KW-0677">Repeat</keyword>
<dbReference type="Pfam" id="PF13649">
    <property type="entry name" value="Methyltransf_25"/>
    <property type="match status" value="1"/>
</dbReference>
<comment type="pathway">
    <text evidence="2">Lipid metabolism.</text>
</comment>
<dbReference type="PANTHER" id="PTHR44307">
    <property type="entry name" value="PHOSPHOETHANOLAMINE METHYLTRANSFERASE"/>
    <property type="match status" value="1"/>
</dbReference>
<evidence type="ECO:0000256" key="5">
    <source>
        <dbReference type="ARBA" id="ARBA00022679"/>
    </source>
</evidence>